<protein>
    <submittedName>
        <fullName evidence="2">NAD(P)-binding domain protein</fullName>
    </submittedName>
</protein>
<dbReference type="SUPFAM" id="SSF51735">
    <property type="entry name" value="NAD(P)-binding Rossmann-fold domains"/>
    <property type="match status" value="1"/>
</dbReference>
<accession>A0A167TMF8</accession>
<comment type="caution">
    <text evidence="2">The sequence shown here is derived from an EMBL/GenBank/DDBJ whole genome shotgun (WGS) entry which is preliminary data.</text>
</comment>
<name>A0A167TMF8_CORFA</name>
<dbReference type="EMBL" id="AZHB01000014">
    <property type="protein sequence ID" value="OAA60749.1"/>
    <property type="molecule type" value="Genomic_DNA"/>
</dbReference>
<reference evidence="2 3" key="1">
    <citation type="journal article" date="2016" name="Genome Biol. Evol.">
        <title>Divergent and convergent evolution of fungal pathogenicity.</title>
        <authorList>
            <person name="Shang Y."/>
            <person name="Xiao G."/>
            <person name="Zheng P."/>
            <person name="Cen K."/>
            <person name="Zhan S."/>
            <person name="Wang C."/>
        </authorList>
    </citation>
    <scope>NUCLEOTIDE SEQUENCE [LARGE SCALE GENOMIC DNA]</scope>
    <source>
        <strain evidence="2 3">ARSEF 2679</strain>
    </source>
</reference>
<sequence>MSQKLITVVGATGQQRRRRRRRLPAQPGLQDPRPHAEPAQRRRARARGLRHRSRAQQHGAQKAKEVEAARGAAMARAAAAVPGLEHYVWSTLPRGVPSHPVYHFDSKHDVEALAAMRPYRLAEGRYVQFTTYPEDTAIPFIGDVA</sequence>
<dbReference type="GeneID" id="30022080"/>
<feature type="compositionally biased region" description="Basic residues" evidence="1">
    <location>
        <begin position="41"/>
        <end position="55"/>
    </location>
</feature>
<dbReference type="RefSeq" id="XP_018703420.1">
    <property type="nucleotide sequence ID" value="XM_018849393.1"/>
</dbReference>
<dbReference type="OrthoDB" id="4870484at2759"/>
<organism evidence="2 3">
    <name type="scientific">Cordyceps fumosorosea (strain ARSEF 2679)</name>
    <name type="common">Isaria fumosorosea</name>
    <dbReference type="NCBI Taxonomy" id="1081104"/>
    <lineage>
        <taxon>Eukaryota</taxon>
        <taxon>Fungi</taxon>
        <taxon>Dikarya</taxon>
        <taxon>Ascomycota</taxon>
        <taxon>Pezizomycotina</taxon>
        <taxon>Sordariomycetes</taxon>
        <taxon>Hypocreomycetidae</taxon>
        <taxon>Hypocreales</taxon>
        <taxon>Cordycipitaceae</taxon>
        <taxon>Cordyceps</taxon>
    </lineage>
</organism>
<proteinExistence type="predicted"/>
<evidence type="ECO:0000313" key="2">
    <source>
        <dbReference type="EMBL" id="OAA60749.1"/>
    </source>
</evidence>
<gene>
    <name evidence="2" type="ORF">ISF_05788</name>
</gene>
<feature type="region of interest" description="Disordered" evidence="1">
    <location>
        <begin position="1"/>
        <end position="65"/>
    </location>
</feature>
<dbReference type="InterPro" id="IPR036291">
    <property type="entry name" value="NAD(P)-bd_dom_sf"/>
</dbReference>
<keyword evidence="3" id="KW-1185">Reference proteome</keyword>
<dbReference type="AlphaFoldDB" id="A0A167TMF8"/>
<dbReference type="Gene3D" id="3.40.50.720">
    <property type="entry name" value="NAD(P)-binding Rossmann-like Domain"/>
    <property type="match status" value="1"/>
</dbReference>
<dbReference type="Proteomes" id="UP000076744">
    <property type="component" value="Unassembled WGS sequence"/>
</dbReference>
<evidence type="ECO:0000256" key="1">
    <source>
        <dbReference type="SAM" id="MobiDB-lite"/>
    </source>
</evidence>
<evidence type="ECO:0000313" key="3">
    <source>
        <dbReference type="Proteomes" id="UP000076744"/>
    </source>
</evidence>